<dbReference type="EMBL" id="VFLP01000007">
    <property type="protein sequence ID" value="TRX97100.1"/>
    <property type="molecule type" value="Genomic_DNA"/>
</dbReference>
<evidence type="ECO:0000256" key="4">
    <source>
        <dbReference type="SAM" id="MobiDB-lite"/>
    </source>
</evidence>
<dbReference type="Pfam" id="PF03226">
    <property type="entry name" value="Yippee-Mis18"/>
    <property type="match status" value="1"/>
</dbReference>
<dbReference type="AlphaFoldDB" id="A0A553IA76"/>
<keyword evidence="3" id="KW-0862">Zinc</keyword>
<dbReference type="InterPro" id="IPR039058">
    <property type="entry name" value="Yippee_fam"/>
</dbReference>
<dbReference type="PANTHER" id="PTHR13848">
    <property type="entry name" value="PROTEIN YIPPEE-LIKE CG15309-RELATED"/>
    <property type="match status" value="1"/>
</dbReference>
<evidence type="ECO:0000313" key="6">
    <source>
        <dbReference type="EMBL" id="TRX97100.1"/>
    </source>
</evidence>
<dbReference type="InterPro" id="IPR004910">
    <property type="entry name" value="Yippee/Mis18/Cereblon"/>
</dbReference>
<organism evidence="6 7">
    <name type="scientific">Xylaria flabelliformis</name>
    <dbReference type="NCBI Taxonomy" id="2512241"/>
    <lineage>
        <taxon>Eukaryota</taxon>
        <taxon>Fungi</taxon>
        <taxon>Dikarya</taxon>
        <taxon>Ascomycota</taxon>
        <taxon>Pezizomycotina</taxon>
        <taxon>Sordariomycetes</taxon>
        <taxon>Xylariomycetidae</taxon>
        <taxon>Xylariales</taxon>
        <taxon>Xylariaceae</taxon>
        <taxon>Xylaria</taxon>
    </lineage>
</organism>
<dbReference type="InterPro" id="IPR034751">
    <property type="entry name" value="Yippee"/>
</dbReference>
<dbReference type="GO" id="GO:0046872">
    <property type="term" value="F:metal ion binding"/>
    <property type="evidence" value="ECO:0007669"/>
    <property type="project" value="UniProtKB-KW"/>
</dbReference>
<feature type="region of interest" description="Disordered" evidence="4">
    <location>
        <begin position="1"/>
        <end position="25"/>
    </location>
</feature>
<feature type="compositionally biased region" description="Polar residues" evidence="4">
    <location>
        <begin position="66"/>
        <end position="80"/>
    </location>
</feature>
<feature type="compositionally biased region" description="Polar residues" evidence="4">
    <location>
        <begin position="89"/>
        <end position="99"/>
    </location>
</feature>
<feature type="domain" description="Yippee" evidence="5">
    <location>
        <begin position="121"/>
        <end position="229"/>
    </location>
</feature>
<dbReference type="PROSITE" id="PS51792">
    <property type="entry name" value="YIPPEE"/>
    <property type="match status" value="1"/>
</dbReference>
<keyword evidence="7" id="KW-1185">Reference proteome</keyword>
<dbReference type="OrthoDB" id="6407410at2759"/>
<accession>A0A553IA76</accession>
<dbReference type="STRING" id="2512241.A0A553IA76"/>
<sequence length="293" mass="32457">MLSMVLNEVVAPPPPPPDTAPTAAAPAPRFSTYLMPSFSRPFRRHHVIASSGNANATANAVPTHNDIPSLSNSPTDSIPSSPAECSPASDPSSWFSNVKNGFRRRSTEQSGASRLTRIQPDTIRCSTCGTDFAFYSQIVSKGFTGRYGRAYLVAPPDGLPQKSGANLINIKVGKPENRVLVTGQHVVADIQCATCRAKIGWKYIDAKEESQKYKIGKFILENQRTVDYRNWDDATADEIPELEFEQEGTDSNNTDFVMFDLDDSDDCEDLFLGIWDAKTSARRHKLKLLRRWK</sequence>
<evidence type="ECO:0000259" key="5">
    <source>
        <dbReference type="PROSITE" id="PS51792"/>
    </source>
</evidence>
<keyword evidence="2" id="KW-0479">Metal-binding</keyword>
<reference evidence="7" key="1">
    <citation type="submission" date="2019-06" db="EMBL/GenBank/DDBJ databases">
        <title>Draft genome sequence of the griseofulvin-producing fungus Xylaria cubensis strain G536.</title>
        <authorList>
            <person name="Mead M.E."/>
            <person name="Raja H.A."/>
            <person name="Steenwyk J.L."/>
            <person name="Knowles S.L."/>
            <person name="Oberlies N.H."/>
            <person name="Rokas A."/>
        </authorList>
    </citation>
    <scope>NUCLEOTIDE SEQUENCE [LARGE SCALE GENOMIC DNA]</scope>
    <source>
        <strain evidence="7">G536</strain>
    </source>
</reference>
<evidence type="ECO:0000256" key="3">
    <source>
        <dbReference type="ARBA" id="ARBA00022833"/>
    </source>
</evidence>
<dbReference type="Proteomes" id="UP000319160">
    <property type="component" value="Unassembled WGS sequence"/>
</dbReference>
<comment type="similarity">
    <text evidence="1">Belongs to the yippee family.</text>
</comment>
<proteinExistence type="inferred from homology"/>
<evidence type="ECO:0000256" key="2">
    <source>
        <dbReference type="ARBA" id="ARBA00022723"/>
    </source>
</evidence>
<comment type="caution">
    <text evidence="6">The sequence shown here is derived from an EMBL/GenBank/DDBJ whole genome shotgun (WGS) entry which is preliminary data.</text>
</comment>
<evidence type="ECO:0000313" key="7">
    <source>
        <dbReference type="Proteomes" id="UP000319160"/>
    </source>
</evidence>
<evidence type="ECO:0000256" key="1">
    <source>
        <dbReference type="ARBA" id="ARBA00005613"/>
    </source>
</evidence>
<protein>
    <recommendedName>
        <fullName evidence="5">Yippee domain-containing protein</fullName>
    </recommendedName>
</protein>
<feature type="region of interest" description="Disordered" evidence="4">
    <location>
        <begin position="58"/>
        <end position="115"/>
    </location>
</feature>
<gene>
    <name evidence="6" type="ORF">FHL15_001894</name>
</gene>
<name>A0A553IA76_9PEZI</name>